<organism evidence="1 2">
    <name type="scientific">Gracilibacillus pellucidus</name>
    <dbReference type="NCBI Taxonomy" id="3095368"/>
    <lineage>
        <taxon>Bacteria</taxon>
        <taxon>Bacillati</taxon>
        <taxon>Bacillota</taxon>
        <taxon>Bacilli</taxon>
        <taxon>Bacillales</taxon>
        <taxon>Bacillaceae</taxon>
        <taxon>Gracilibacillus</taxon>
    </lineage>
</organism>
<gene>
    <name evidence="1" type="ORF">SH601_10855</name>
</gene>
<accession>A0ACC6M6U4</accession>
<evidence type="ECO:0000313" key="2">
    <source>
        <dbReference type="Proteomes" id="UP001277972"/>
    </source>
</evidence>
<proteinExistence type="predicted"/>
<dbReference type="EMBL" id="JAWZSR010000005">
    <property type="protein sequence ID" value="MDX8046482.1"/>
    <property type="molecule type" value="Genomic_DNA"/>
</dbReference>
<keyword evidence="2" id="KW-1185">Reference proteome</keyword>
<evidence type="ECO:0000313" key="1">
    <source>
        <dbReference type="EMBL" id="MDX8046482.1"/>
    </source>
</evidence>
<comment type="caution">
    <text evidence="1">The sequence shown here is derived from an EMBL/GenBank/DDBJ whole genome shotgun (WGS) entry which is preliminary data.</text>
</comment>
<dbReference type="Proteomes" id="UP001277972">
    <property type="component" value="Unassembled WGS sequence"/>
</dbReference>
<protein>
    <submittedName>
        <fullName evidence="1">GNAT family N-acetyltransferase</fullName>
    </submittedName>
</protein>
<sequence>MDLKIEQLQYDDAEKLLAFELENRDFFEEMVPSRGDEYYKVDIFNKQLQNLLDEQVEGLSYYHLIKSKEGTILGRINLVDIDHSQQLGHVGYRVGKAYTGSGIASEALRLLIESMSKQGIRKLLAKTTTNNIASQKILTRNGFEQVTTDTEEFEMNGQTVKFIYFRKSIVTI</sequence>
<name>A0ACC6M6U4_9BACI</name>
<reference evidence="1" key="1">
    <citation type="submission" date="2023-11" db="EMBL/GenBank/DDBJ databases">
        <title>Gracilibacillus pellucida a moderately halophilic bacterium isolated from saline soil in Xinjiang province.</title>
        <authorList>
            <person name="Zhang Z."/>
            <person name="Tan F."/>
            <person name="Wang Y."/>
            <person name="Xia M."/>
        </authorList>
    </citation>
    <scope>NUCLEOTIDE SEQUENCE</scope>
    <source>
        <strain evidence="1">S3-1-1</strain>
    </source>
</reference>